<reference evidence="1" key="1">
    <citation type="journal article" date="2021" name="Int. J. Syst. Evol. Microbiol.">
        <title>Bradyrhizobium septentrionale sp. nov. (sv. septentrionale) and Bradyrhizobium quebecense sp. nov. (sv. septentrionale) associated with legumes native to Canada possess rearranged symbiosis genes and numerous insertion sequences.</title>
        <authorList>
            <person name="Bromfield E.S.P."/>
            <person name="Cloutier S."/>
        </authorList>
    </citation>
    <scope>NUCLEOTIDE SEQUENCE</scope>
    <source>
        <strain evidence="1">5S5</strain>
    </source>
</reference>
<organism evidence="1 2">
    <name type="scientific">Bradyrhizobium septentrionale</name>
    <dbReference type="NCBI Taxonomy" id="1404411"/>
    <lineage>
        <taxon>Bacteria</taxon>
        <taxon>Pseudomonadati</taxon>
        <taxon>Pseudomonadota</taxon>
        <taxon>Alphaproteobacteria</taxon>
        <taxon>Hyphomicrobiales</taxon>
        <taxon>Nitrobacteraceae</taxon>
        <taxon>Bradyrhizobium</taxon>
    </lineage>
</organism>
<dbReference type="RefSeq" id="WP_275948935.1">
    <property type="nucleotide sequence ID" value="NZ_CP147708.1"/>
</dbReference>
<reference evidence="1" key="2">
    <citation type="submission" date="2024-03" db="EMBL/GenBank/DDBJ databases">
        <authorList>
            <person name="Bromfield E.S.P."/>
            <person name="Cloutier S."/>
        </authorList>
    </citation>
    <scope>NUCLEOTIDE SEQUENCE</scope>
    <source>
        <strain evidence="1">5S5</strain>
    </source>
</reference>
<accession>A0ABZ2NYP4</accession>
<protein>
    <submittedName>
        <fullName evidence="1">Uncharacterized protein</fullName>
    </submittedName>
</protein>
<name>A0ABZ2NYP4_9BRAD</name>
<evidence type="ECO:0000313" key="2">
    <source>
        <dbReference type="Proteomes" id="UP001432046"/>
    </source>
</evidence>
<proteinExistence type="predicted"/>
<dbReference type="Proteomes" id="UP001432046">
    <property type="component" value="Chromosome"/>
</dbReference>
<evidence type="ECO:0000313" key="1">
    <source>
        <dbReference type="EMBL" id="WXC79174.1"/>
    </source>
</evidence>
<gene>
    <name evidence="1" type="ORF">WDK88_39320</name>
</gene>
<sequence length="41" mass="4312">MALVSIENRAAVRIITYANAPFGTMAAAGTAECSMQPQQIN</sequence>
<keyword evidence="2" id="KW-1185">Reference proteome</keyword>
<dbReference type="EMBL" id="CP147711">
    <property type="protein sequence ID" value="WXC79174.1"/>
    <property type="molecule type" value="Genomic_DNA"/>
</dbReference>